<evidence type="ECO:0000313" key="12">
    <source>
        <dbReference type="Proteomes" id="UP000095283"/>
    </source>
</evidence>
<dbReference type="InterPro" id="IPR000990">
    <property type="entry name" value="Innexin"/>
</dbReference>
<dbReference type="WBParaSite" id="Hba_18128">
    <property type="protein sequence ID" value="Hba_18128"/>
    <property type="gene ID" value="Hba_18128"/>
</dbReference>
<evidence type="ECO:0000256" key="4">
    <source>
        <dbReference type="ARBA" id="ARBA00022475"/>
    </source>
</evidence>
<keyword evidence="8" id="KW-1133">Transmembrane helix</keyword>
<sequence length="66" mass="7516">MSALISGVLNSIHTRSVDSLFGDLVDYAENYCWAQDTYFVPMGQAVAGMADSDRRQRRISYYQVIY</sequence>
<protein>
    <submittedName>
        <fullName evidence="13">Transposase</fullName>
    </submittedName>
</protein>
<dbReference type="Proteomes" id="UP000095283">
    <property type="component" value="Unplaced"/>
</dbReference>
<dbReference type="GO" id="GO:0005886">
    <property type="term" value="C:plasma membrane"/>
    <property type="evidence" value="ECO:0007669"/>
    <property type="project" value="UniProtKB-SubCell"/>
</dbReference>
<dbReference type="Pfam" id="PF00876">
    <property type="entry name" value="Innexin"/>
    <property type="match status" value="1"/>
</dbReference>
<organism evidence="12 13">
    <name type="scientific">Heterorhabditis bacteriophora</name>
    <name type="common">Entomopathogenic nematode worm</name>
    <dbReference type="NCBI Taxonomy" id="37862"/>
    <lineage>
        <taxon>Eukaryota</taxon>
        <taxon>Metazoa</taxon>
        <taxon>Ecdysozoa</taxon>
        <taxon>Nematoda</taxon>
        <taxon>Chromadorea</taxon>
        <taxon>Rhabditida</taxon>
        <taxon>Rhabditina</taxon>
        <taxon>Rhabditomorpha</taxon>
        <taxon>Strongyloidea</taxon>
        <taxon>Heterorhabditidae</taxon>
        <taxon>Heterorhabditis</taxon>
    </lineage>
</organism>
<dbReference type="AlphaFoldDB" id="A0A1I7XLE9"/>
<keyword evidence="4" id="KW-1003">Cell membrane</keyword>
<evidence type="ECO:0000256" key="2">
    <source>
        <dbReference type="ARBA" id="ARBA00004651"/>
    </source>
</evidence>
<evidence type="ECO:0000256" key="7">
    <source>
        <dbReference type="ARBA" id="ARBA00022949"/>
    </source>
</evidence>
<keyword evidence="10" id="KW-0472">Membrane</keyword>
<dbReference type="GO" id="GO:0005921">
    <property type="term" value="C:gap junction"/>
    <property type="evidence" value="ECO:0007669"/>
    <property type="project" value="UniProtKB-SubCell"/>
</dbReference>
<keyword evidence="6" id="KW-0303">Gap junction</keyword>
<evidence type="ECO:0000313" key="13">
    <source>
        <dbReference type="WBParaSite" id="Hba_18128"/>
    </source>
</evidence>
<evidence type="ECO:0000256" key="11">
    <source>
        <dbReference type="ARBA" id="ARBA00023303"/>
    </source>
</evidence>
<name>A0A1I7XLE9_HETBA</name>
<evidence type="ECO:0000256" key="3">
    <source>
        <dbReference type="ARBA" id="ARBA00022448"/>
    </source>
</evidence>
<evidence type="ECO:0000256" key="8">
    <source>
        <dbReference type="ARBA" id="ARBA00022989"/>
    </source>
</evidence>
<comment type="subcellular location">
    <subcellularLocation>
        <location evidence="1">Cell junction</location>
        <location evidence="1">Gap junction</location>
    </subcellularLocation>
    <subcellularLocation>
        <location evidence="2">Cell membrane</location>
        <topology evidence="2">Multi-pass membrane protein</topology>
    </subcellularLocation>
</comment>
<evidence type="ECO:0000256" key="1">
    <source>
        <dbReference type="ARBA" id="ARBA00004610"/>
    </source>
</evidence>
<evidence type="ECO:0000256" key="10">
    <source>
        <dbReference type="ARBA" id="ARBA00023136"/>
    </source>
</evidence>
<reference evidence="13" key="1">
    <citation type="submission" date="2016-11" db="UniProtKB">
        <authorList>
            <consortium name="WormBaseParasite"/>
        </authorList>
    </citation>
    <scope>IDENTIFICATION</scope>
</reference>
<keyword evidence="7" id="KW-0965">Cell junction</keyword>
<keyword evidence="11" id="KW-0407">Ion channel</keyword>
<evidence type="ECO:0000256" key="5">
    <source>
        <dbReference type="ARBA" id="ARBA00022692"/>
    </source>
</evidence>
<keyword evidence="12" id="KW-1185">Reference proteome</keyword>
<keyword evidence="9" id="KW-0406">Ion transport</keyword>
<proteinExistence type="predicted"/>
<keyword evidence="3" id="KW-0813">Transport</keyword>
<accession>A0A1I7XLE9</accession>
<keyword evidence="5" id="KW-0812">Transmembrane</keyword>
<dbReference type="GO" id="GO:0034220">
    <property type="term" value="P:monoatomic ion transmembrane transport"/>
    <property type="evidence" value="ECO:0007669"/>
    <property type="project" value="UniProtKB-KW"/>
</dbReference>
<evidence type="ECO:0000256" key="6">
    <source>
        <dbReference type="ARBA" id="ARBA00022868"/>
    </source>
</evidence>
<evidence type="ECO:0000256" key="9">
    <source>
        <dbReference type="ARBA" id="ARBA00023065"/>
    </source>
</evidence>